<gene>
    <name evidence="2" type="ORF">pipiens_018972</name>
</gene>
<dbReference type="EMBL" id="JBEHCU010000614">
    <property type="protein sequence ID" value="KAL1404272.1"/>
    <property type="molecule type" value="Genomic_DNA"/>
</dbReference>
<dbReference type="SUPFAM" id="SSF52047">
    <property type="entry name" value="RNI-like"/>
    <property type="match status" value="1"/>
</dbReference>
<dbReference type="AlphaFoldDB" id="A0ABD1DZF8"/>
<organism evidence="2 3">
    <name type="scientific">Culex pipiens pipiens</name>
    <name type="common">Northern house mosquito</name>
    <dbReference type="NCBI Taxonomy" id="38569"/>
    <lineage>
        <taxon>Eukaryota</taxon>
        <taxon>Metazoa</taxon>
        <taxon>Ecdysozoa</taxon>
        <taxon>Arthropoda</taxon>
        <taxon>Hexapoda</taxon>
        <taxon>Insecta</taxon>
        <taxon>Pterygota</taxon>
        <taxon>Neoptera</taxon>
        <taxon>Endopterygota</taxon>
        <taxon>Diptera</taxon>
        <taxon>Nematocera</taxon>
        <taxon>Culicoidea</taxon>
        <taxon>Culicidae</taxon>
        <taxon>Culicinae</taxon>
        <taxon>Culicini</taxon>
        <taxon>Culex</taxon>
        <taxon>Culex</taxon>
    </lineage>
</organism>
<dbReference type="PANTHER" id="PTHR13318:SF247">
    <property type="entry name" value="GH16156P"/>
    <property type="match status" value="1"/>
</dbReference>
<evidence type="ECO:0000259" key="1">
    <source>
        <dbReference type="Pfam" id="PF25372"/>
    </source>
</evidence>
<dbReference type="InterPro" id="IPR057207">
    <property type="entry name" value="FBXL15_LRR"/>
</dbReference>
<dbReference type="Proteomes" id="UP001562425">
    <property type="component" value="Unassembled WGS sequence"/>
</dbReference>
<proteinExistence type="predicted"/>
<dbReference type="Pfam" id="PF25372">
    <property type="entry name" value="DUF7885"/>
    <property type="match status" value="1"/>
</dbReference>
<name>A0ABD1DZF8_CULPP</name>
<dbReference type="Gene3D" id="3.80.10.10">
    <property type="entry name" value="Ribonuclease Inhibitor"/>
    <property type="match status" value="1"/>
</dbReference>
<feature type="non-terminal residue" evidence="2">
    <location>
        <position position="1"/>
    </location>
</feature>
<comment type="caution">
    <text evidence="2">The sequence shown here is derived from an EMBL/GenBank/DDBJ whole genome shotgun (WGS) entry which is preliminary data.</text>
</comment>
<dbReference type="PANTHER" id="PTHR13318">
    <property type="entry name" value="PARTNER OF PAIRED, ISOFORM B-RELATED"/>
    <property type="match status" value="1"/>
</dbReference>
<protein>
    <recommendedName>
        <fullName evidence="1">F-box/LRR-repeat protein 15-like leucin rich repeat domain-containing protein</fullName>
    </recommendedName>
</protein>
<evidence type="ECO:0000313" key="3">
    <source>
        <dbReference type="Proteomes" id="UP001562425"/>
    </source>
</evidence>
<sequence length="167" mass="18822">ISDAGLTGIDLERPAIEIWNEQQTFSLDMLQGLQELQISGCFKVTDLALKTCFKLVELREINLSHCVNITDEGIEAMVLNCPSLEVMDLSDCHLLNDRAIELISKHLIRLKGLKLLRLPLLTAESIYAILTNCKLLKNINLRGCHKLPRDTTTLLGKLKSLRNLPKY</sequence>
<accession>A0ABD1DZF8</accession>
<dbReference type="InterPro" id="IPR006553">
    <property type="entry name" value="Leu-rich_rpt_Cys-con_subtyp"/>
</dbReference>
<dbReference type="SMART" id="SM00367">
    <property type="entry name" value="LRR_CC"/>
    <property type="match status" value="5"/>
</dbReference>
<dbReference type="InterPro" id="IPR032675">
    <property type="entry name" value="LRR_dom_sf"/>
</dbReference>
<reference evidence="2 3" key="1">
    <citation type="submission" date="2024-05" db="EMBL/GenBank/DDBJ databases">
        <title>Culex pipiens pipiens assembly and annotation.</title>
        <authorList>
            <person name="Alout H."/>
            <person name="Durand T."/>
        </authorList>
    </citation>
    <scope>NUCLEOTIDE SEQUENCE [LARGE SCALE GENOMIC DNA]</scope>
    <source>
        <strain evidence="2">HA-2024</strain>
        <tissue evidence="2">Whole body</tissue>
    </source>
</reference>
<feature type="domain" description="F-box/LRR-repeat protein 15-like leucin rich repeat" evidence="1">
    <location>
        <begin position="25"/>
        <end position="159"/>
    </location>
</feature>
<evidence type="ECO:0000313" key="2">
    <source>
        <dbReference type="EMBL" id="KAL1404272.1"/>
    </source>
</evidence>
<keyword evidence="3" id="KW-1185">Reference proteome</keyword>